<dbReference type="Pfam" id="PF14278">
    <property type="entry name" value="TetR_C_8"/>
    <property type="match status" value="1"/>
</dbReference>
<proteinExistence type="predicted"/>
<dbReference type="PROSITE" id="PS50977">
    <property type="entry name" value="HTH_TETR_2"/>
    <property type="match status" value="1"/>
</dbReference>
<evidence type="ECO:0000256" key="1">
    <source>
        <dbReference type="ARBA" id="ARBA00023125"/>
    </source>
</evidence>
<dbReference type="InterPro" id="IPR050624">
    <property type="entry name" value="HTH-type_Tx_Regulator"/>
</dbReference>
<dbReference type="SUPFAM" id="SSF46689">
    <property type="entry name" value="Homeodomain-like"/>
    <property type="match status" value="1"/>
</dbReference>
<feature type="DNA-binding region" description="H-T-H motif" evidence="2">
    <location>
        <begin position="32"/>
        <end position="51"/>
    </location>
</feature>
<dbReference type="PANTHER" id="PTHR43479:SF11">
    <property type="entry name" value="ACREF_ENVCD OPERON REPRESSOR-RELATED"/>
    <property type="match status" value="1"/>
</dbReference>
<dbReference type="AlphaFoldDB" id="A0A927YMI5"/>
<dbReference type="EMBL" id="SVER01000053">
    <property type="protein sequence ID" value="MBE5920820.1"/>
    <property type="molecule type" value="Genomic_DNA"/>
</dbReference>
<dbReference type="Gene3D" id="1.10.357.10">
    <property type="entry name" value="Tetracycline Repressor, domain 2"/>
    <property type="match status" value="1"/>
</dbReference>
<name>A0A927YMI5_9FIRM</name>
<dbReference type="Proteomes" id="UP000766246">
    <property type="component" value="Unassembled WGS sequence"/>
</dbReference>
<gene>
    <name evidence="4" type="ORF">E7272_13400</name>
</gene>
<dbReference type="PANTHER" id="PTHR43479">
    <property type="entry name" value="ACREF/ENVCD OPERON REPRESSOR-RELATED"/>
    <property type="match status" value="1"/>
</dbReference>
<sequence length="202" mass="23906">MNKNESRYFKSAEKMHTALISLIENKDFELITVKEICAEAGVNRSTFYLHYDNTNDLLRETIEAVYKDFFSRFSADGSKKIDIEDKKNEELFLVTPKYLMPYLEFVEDNRKLFYIMYEKNEMMGAEKTYEKWFKEIFGPILTRFGVSETEQPFIMIFYLNGIIGVVNEWIARDCAESKDEIIGIIQKCILMPIKETRNQHFS</sequence>
<evidence type="ECO:0000256" key="2">
    <source>
        <dbReference type="PROSITE-ProRule" id="PRU00335"/>
    </source>
</evidence>
<organism evidence="4 5">
    <name type="scientific">Pseudobutyrivibrio ruminis</name>
    <dbReference type="NCBI Taxonomy" id="46206"/>
    <lineage>
        <taxon>Bacteria</taxon>
        <taxon>Bacillati</taxon>
        <taxon>Bacillota</taxon>
        <taxon>Clostridia</taxon>
        <taxon>Lachnospirales</taxon>
        <taxon>Lachnospiraceae</taxon>
        <taxon>Pseudobutyrivibrio</taxon>
    </lineage>
</organism>
<evidence type="ECO:0000313" key="4">
    <source>
        <dbReference type="EMBL" id="MBE5920820.1"/>
    </source>
</evidence>
<protein>
    <submittedName>
        <fullName evidence="4">TetR/AcrR family transcriptional regulator</fullName>
    </submittedName>
</protein>
<feature type="domain" description="HTH tetR-type" evidence="3">
    <location>
        <begin position="9"/>
        <end position="69"/>
    </location>
</feature>
<comment type="caution">
    <text evidence="4">The sequence shown here is derived from an EMBL/GenBank/DDBJ whole genome shotgun (WGS) entry which is preliminary data.</text>
</comment>
<evidence type="ECO:0000313" key="5">
    <source>
        <dbReference type="Proteomes" id="UP000766246"/>
    </source>
</evidence>
<dbReference type="InterPro" id="IPR009057">
    <property type="entry name" value="Homeodomain-like_sf"/>
</dbReference>
<reference evidence="4" key="1">
    <citation type="submission" date="2019-04" db="EMBL/GenBank/DDBJ databases">
        <title>Evolution of Biomass-Degrading Anaerobic Consortia Revealed by Metagenomics.</title>
        <authorList>
            <person name="Peng X."/>
        </authorList>
    </citation>
    <scope>NUCLEOTIDE SEQUENCE</scope>
    <source>
        <strain evidence="4">SIG311</strain>
    </source>
</reference>
<dbReference type="InterPro" id="IPR039532">
    <property type="entry name" value="TetR_C_Firmicutes"/>
</dbReference>
<dbReference type="Pfam" id="PF00440">
    <property type="entry name" value="TetR_N"/>
    <property type="match status" value="1"/>
</dbReference>
<dbReference type="GO" id="GO:0003677">
    <property type="term" value="F:DNA binding"/>
    <property type="evidence" value="ECO:0007669"/>
    <property type="project" value="UniProtKB-UniRule"/>
</dbReference>
<accession>A0A927YMI5</accession>
<dbReference type="InterPro" id="IPR001647">
    <property type="entry name" value="HTH_TetR"/>
</dbReference>
<keyword evidence="1 2" id="KW-0238">DNA-binding</keyword>
<evidence type="ECO:0000259" key="3">
    <source>
        <dbReference type="PROSITE" id="PS50977"/>
    </source>
</evidence>